<gene>
    <name evidence="2" type="ORF">EVAR_67983_1</name>
</gene>
<dbReference type="EMBL" id="BGZK01002063">
    <property type="protein sequence ID" value="GBP90162.1"/>
    <property type="molecule type" value="Genomic_DNA"/>
</dbReference>
<comment type="caution">
    <text evidence="2">The sequence shown here is derived from an EMBL/GenBank/DDBJ whole genome shotgun (WGS) entry which is preliminary data.</text>
</comment>
<protein>
    <submittedName>
        <fullName evidence="2">Uncharacterized protein</fullName>
    </submittedName>
</protein>
<dbReference type="Proteomes" id="UP000299102">
    <property type="component" value="Unassembled WGS sequence"/>
</dbReference>
<sequence>MTSQTTLIASPSAAGRHMRVPTARDMLRTTPGGSRLGIGCRRKPSRVGSLPSCPAGGGGWDAAVDSQRAGVNWDGSRESKNRFDASFIYLEMVGFKSMEN</sequence>
<keyword evidence="3" id="KW-1185">Reference proteome</keyword>
<name>A0A4C1ZRX5_EUMVA</name>
<evidence type="ECO:0000313" key="3">
    <source>
        <dbReference type="Proteomes" id="UP000299102"/>
    </source>
</evidence>
<evidence type="ECO:0000256" key="1">
    <source>
        <dbReference type="SAM" id="MobiDB-lite"/>
    </source>
</evidence>
<accession>A0A4C1ZRX5</accession>
<evidence type="ECO:0000313" key="2">
    <source>
        <dbReference type="EMBL" id="GBP90162.1"/>
    </source>
</evidence>
<dbReference type="AlphaFoldDB" id="A0A4C1ZRX5"/>
<reference evidence="2 3" key="1">
    <citation type="journal article" date="2019" name="Commun. Biol.">
        <title>The bagworm genome reveals a unique fibroin gene that provides high tensile strength.</title>
        <authorList>
            <person name="Kono N."/>
            <person name="Nakamura H."/>
            <person name="Ohtoshi R."/>
            <person name="Tomita M."/>
            <person name="Numata K."/>
            <person name="Arakawa K."/>
        </authorList>
    </citation>
    <scope>NUCLEOTIDE SEQUENCE [LARGE SCALE GENOMIC DNA]</scope>
</reference>
<feature type="region of interest" description="Disordered" evidence="1">
    <location>
        <begin position="23"/>
        <end position="58"/>
    </location>
</feature>
<proteinExistence type="predicted"/>
<organism evidence="2 3">
    <name type="scientific">Eumeta variegata</name>
    <name type="common">Bagworm moth</name>
    <name type="synonym">Eumeta japonica</name>
    <dbReference type="NCBI Taxonomy" id="151549"/>
    <lineage>
        <taxon>Eukaryota</taxon>
        <taxon>Metazoa</taxon>
        <taxon>Ecdysozoa</taxon>
        <taxon>Arthropoda</taxon>
        <taxon>Hexapoda</taxon>
        <taxon>Insecta</taxon>
        <taxon>Pterygota</taxon>
        <taxon>Neoptera</taxon>
        <taxon>Endopterygota</taxon>
        <taxon>Lepidoptera</taxon>
        <taxon>Glossata</taxon>
        <taxon>Ditrysia</taxon>
        <taxon>Tineoidea</taxon>
        <taxon>Psychidae</taxon>
        <taxon>Oiketicinae</taxon>
        <taxon>Eumeta</taxon>
    </lineage>
</organism>